<protein>
    <submittedName>
        <fullName evidence="2">Uncharacterized protein</fullName>
    </submittedName>
</protein>
<reference evidence="2 3" key="1">
    <citation type="journal article" date="2006" name="Genome Res.">
        <title>Massive genome erosion and functional adaptations provide insights into the symbiotic lifestyle of Sodalis glossinidius in the tsetse host.</title>
        <authorList>
            <person name="Toh H."/>
            <person name="Weiss B.L."/>
            <person name="Perkin S.A.H."/>
            <person name="Yamashita A."/>
            <person name="Oshima K."/>
            <person name="Hattori M."/>
            <person name="Aksoy S."/>
        </authorList>
    </citation>
    <scope>NUCLEOTIDE SEQUENCE [LARGE SCALE GENOMIC DNA]</scope>
    <source>
        <strain evidence="3">morsitans</strain>
    </source>
</reference>
<accession>Q2NSA5</accession>
<evidence type="ECO:0000256" key="1">
    <source>
        <dbReference type="SAM" id="MobiDB-lite"/>
    </source>
</evidence>
<feature type="compositionally biased region" description="Basic residues" evidence="1">
    <location>
        <begin position="22"/>
        <end position="32"/>
    </location>
</feature>
<keyword evidence="3" id="KW-1185">Reference proteome</keyword>
<name>Q2NSA5_SODGM</name>
<dbReference type="Proteomes" id="UP000001932">
    <property type="component" value="Chromosome"/>
</dbReference>
<dbReference type="EMBL" id="AP008232">
    <property type="protein sequence ID" value="BAE74970.1"/>
    <property type="molecule type" value="Genomic_DNA"/>
</dbReference>
<feature type="region of interest" description="Disordered" evidence="1">
    <location>
        <begin position="1"/>
        <end position="102"/>
    </location>
</feature>
<dbReference type="KEGG" id="sgl:SG1695"/>
<gene>
    <name evidence="2" type="ordered locus">SG1695</name>
</gene>
<proteinExistence type="predicted"/>
<dbReference type="AlphaFoldDB" id="Q2NSA5"/>
<evidence type="ECO:0000313" key="3">
    <source>
        <dbReference type="Proteomes" id="UP000001932"/>
    </source>
</evidence>
<evidence type="ECO:0000313" key="2">
    <source>
        <dbReference type="EMBL" id="BAE74970.1"/>
    </source>
</evidence>
<organism evidence="2 3">
    <name type="scientific">Sodalis glossinidius (strain morsitans)</name>
    <dbReference type="NCBI Taxonomy" id="343509"/>
    <lineage>
        <taxon>Bacteria</taxon>
        <taxon>Pseudomonadati</taxon>
        <taxon>Pseudomonadota</taxon>
        <taxon>Gammaproteobacteria</taxon>
        <taxon>Enterobacterales</taxon>
        <taxon>Bruguierivoracaceae</taxon>
        <taxon>Sodalis</taxon>
    </lineage>
</organism>
<sequence>MKIAVDLGEKKQGPPKGLTRPSKARRRRKRRINTFCPELKKLSSRPAKNHAASYPMVFQGQNPMPKSHAQPETGVRPLSDGASKRGEATQRKGAGLHSPSEPMFISLPLNDGSEFSVTEALVTEFESLYPAVDVRQELRNQRGWLLAQPRRRKTRRGIRRFVSGWMCREQDRAGRTRSPTAQAVTGLDWDDTKWANELIDKGIL</sequence>
<dbReference type="HOGENOM" id="CLU_1342514_0_0_6"/>